<evidence type="ECO:0000313" key="3">
    <source>
        <dbReference type="Proteomes" id="UP000007029"/>
    </source>
</evidence>
<feature type="region of interest" description="Disordered" evidence="1">
    <location>
        <begin position="40"/>
        <end position="60"/>
    </location>
</feature>
<sequence>MPPDSSRWVRLLRAVKSALTATGLSMPDEARAAEGGLLTDALTDQPLHQQGRKDDLLGTH</sequence>
<proteinExistence type="predicted"/>
<dbReference type="HOGENOM" id="CLU_2938859_0_0_5"/>
<organism evidence="2 3">
    <name type="scientific">Roseobacter denitrificans (strain ATCC 33942 / OCh 114)</name>
    <name type="common">Erythrobacter sp. (strain OCh 114)</name>
    <name type="synonym">Roseobacter denitrificans</name>
    <dbReference type="NCBI Taxonomy" id="375451"/>
    <lineage>
        <taxon>Bacteria</taxon>
        <taxon>Pseudomonadati</taxon>
        <taxon>Pseudomonadota</taxon>
        <taxon>Alphaproteobacteria</taxon>
        <taxon>Rhodobacterales</taxon>
        <taxon>Roseobacteraceae</taxon>
        <taxon>Roseobacter</taxon>
    </lineage>
</organism>
<dbReference type="KEGG" id="rde:RD1_2458"/>
<dbReference type="EMBL" id="CP000362">
    <property type="protein sequence ID" value="ABG32024.1"/>
    <property type="molecule type" value="Genomic_DNA"/>
</dbReference>
<name>Q166R9_ROSDO</name>
<keyword evidence="3" id="KW-1185">Reference proteome</keyword>
<dbReference type="Proteomes" id="UP000007029">
    <property type="component" value="Chromosome"/>
</dbReference>
<dbReference type="STRING" id="375451.RD1_2458"/>
<evidence type="ECO:0000313" key="2">
    <source>
        <dbReference type="EMBL" id="ABG32024.1"/>
    </source>
</evidence>
<gene>
    <name evidence="2" type="ordered locus">RD1_2458</name>
</gene>
<accession>Q166R9</accession>
<reference evidence="2 3" key="1">
    <citation type="journal article" date="2007" name="J. Bacteriol.">
        <title>The complete genome sequence of Roseobacter denitrificans reveals a mixotrophic rather than photosynthetic metabolism.</title>
        <authorList>
            <person name="Swingley W.D."/>
            <person name="Sadekar S."/>
            <person name="Mastrian S.D."/>
            <person name="Matthies H.J."/>
            <person name="Hao J."/>
            <person name="Ramos H."/>
            <person name="Acharya C.R."/>
            <person name="Conrad A.L."/>
            <person name="Taylor H.L."/>
            <person name="Dejesa L.C."/>
            <person name="Shah M.K."/>
            <person name="O'huallachain M.E."/>
            <person name="Lince M.T."/>
            <person name="Blankenship R.E."/>
            <person name="Beatty J.T."/>
            <person name="Touchman J.W."/>
        </authorList>
    </citation>
    <scope>NUCLEOTIDE SEQUENCE [LARGE SCALE GENOMIC DNA]</scope>
    <source>
        <strain evidence="3">ATCC 33942 / OCh 114</strain>
    </source>
</reference>
<feature type="compositionally biased region" description="Basic and acidic residues" evidence="1">
    <location>
        <begin position="51"/>
        <end position="60"/>
    </location>
</feature>
<dbReference type="AlphaFoldDB" id="Q166R9"/>
<protein>
    <submittedName>
        <fullName evidence="2">Uncharacterized protein</fullName>
    </submittedName>
</protein>
<evidence type="ECO:0000256" key="1">
    <source>
        <dbReference type="SAM" id="MobiDB-lite"/>
    </source>
</evidence>